<protein>
    <submittedName>
        <fullName evidence="1">Uncharacterized protein</fullName>
    </submittedName>
</protein>
<comment type="caution">
    <text evidence="1">The sequence shown here is derived from an EMBL/GenBank/DDBJ whole genome shotgun (WGS) entry which is preliminary data.</text>
</comment>
<accession>A0A0F9BUH6</accession>
<dbReference type="AlphaFoldDB" id="A0A0F9BUH6"/>
<sequence>MNIETRISTRARSIFTALGEIVNDF</sequence>
<gene>
    <name evidence="1" type="ORF">LCGC14_2686520</name>
</gene>
<proteinExistence type="predicted"/>
<dbReference type="EMBL" id="LAZR01047504">
    <property type="protein sequence ID" value="KKK94069.1"/>
    <property type="molecule type" value="Genomic_DNA"/>
</dbReference>
<name>A0A0F9BUH6_9ZZZZ</name>
<organism evidence="1">
    <name type="scientific">marine sediment metagenome</name>
    <dbReference type="NCBI Taxonomy" id="412755"/>
    <lineage>
        <taxon>unclassified sequences</taxon>
        <taxon>metagenomes</taxon>
        <taxon>ecological metagenomes</taxon>
    </lineage>
</organism>
<evidence type="ECO:0000313" key="1">
    <source>
        <dbReference type="EMBL" id="KKK94069.1"/>
    </source>
</evidence>
<reference evidence="1" key="1">
    <citation type="journal article" date="2015" name="Nature">
        <title>Complex archaea that bridge the gap between prokaryotes and eukaryotes.</title>
        <authorList>
            <person name="Spang A."/>
            <person name="Saw J.H."/>
            <person name="Jorgensen S.L."/>
            <person name="Zaremba-Niedzwiedzka K."/>
            <person name="Martijn J."/>
            <person name="Lind A.E."/>
            <person name="van Eijk R."/>
            <person name="Schleper C."/>
            <person name="Guy L."/>
            <person name="Ettema T.J."/>
        </authorList>
    </citation>
    <scope>NUCLEOTIDE SEQUENCE</scope>
</reference>
<feature type="non-terminal residue" evidence="1">
    <location>
        <position position="25"/>
    </location>
</feature>